<dbReference type="Gene3D" id="3.60.15.10">
    <property type="entry name" value="Ribonuclease Z/Hydroxyacylglutathione hydrolase-like"/>
    <property type="match status" value="1"/>
</dbReference>
<proteinExistence type="inferred from homology"/>
<comment type="similarity">
    <text evidence="1">Belongs to the metallo-beta-lactamase superfamily. Class-B beta-lactamase family.</text>
</comment>
<comment type="caution">
    <text evidence="3">The sequence shown here is derived from an EMBL/GenBank/DDBJ whole genome shotgun (WGS) entry which is preliminary data.</text>
</comment>
<sequence length="353" mass="38823">MLTVVAGVFVLAVMAAEDKPAPEAAAKVKIPDMKFDDVTEIAPGVFFRYSSISATDPKVPFGGSNNIWIVFKDYVVVVDANFPKEAGDVIAAIKKTTDKPIKYVLDTHHHGDHAYGNCIWAKEGAKIVAHTNAARLLETAGPKSWADAAKDRKDIRDNELKKADISFDDKYVLDDGTQRVEFRYFGHSHTRGDAVAYLPKQKILCTGDACVNGAFNFMGHANSATWVTCLEGMQKLDVDLICPGHGKVGGKDVLAKQKRYFVDMRAEIKKGMDAKKPLDEITDSLDMAWYKEWTGKAAKDIKENVKHVYNEYQGKIDHNTLGARPAPLDYFQREPATAHAAAVPALLRGPGAE</sequence>
<dbReference type="Proteomes" id="UP000214646">
    <property type="component" value="Unassembled WGS sequence"/>
</dbReference>
<evidence type="ECO:0000313" key="4">
    <source>
        <dbReference type="Proteomes" id="UP000214646"/>
    </source>
</evidence>
<dbReference type="PANTHER" id="PTHR42951">
    <property type="entry name" value="METALLO-BETA-LACTAMASE DOMAIN-CONTAINING"/>
    <property type="match status" value="1"/>
</dbReference>
<dbReference type="Pfam" id="PF00753">
    <property type="entry name" value="Lactamase_B"/>
    <property type="match status" value="1"/>
</dbReference>
<dbReference type="GO" id="GO:0017001">
    <property type="term" value="P:antibiotic catabolic process"/>
    <property type="evidence" value="ECO:0007669"/>
    <property type="project" value="UniProtKB-ARBA"/>
</dbReference>
<dbReference type="InterPro" id="IPR050855">
    <property type="entry name" value="NDM-1-like"/>
</dbReference>
<dbReference type="SUPFAM" id="SSF56281">
    <property type="entry name" value="Metallo-hydrolase/oxidoreductase"/>
    <property type="match status" value="1"/>
</dbReference>
<accession>A0A225ECP9</accession>
<organism evidence="3 4">
    <name type="scientific">Fimbriiglobus ruber</name>
    <dbReference type="NCBI Taxonomy" id="1908690"/>
    <lineage>
        <taxon>Bacteria</taxon>
        <taxon>Pseudomonadati</taxon>
        <taxon>Planctomycetota</taxon>
        <taxon>Planctomycetia</taxon>
        <taxon>Gemmatales</taxon>
        <taxon>Gemmataceae</taxon>
        <taxon>Fimbriiglobus</taxon>
    </lineage>
</organism>
<dbReference type="AlphaFoldDB" id="A0A225ECP9"/>
<evidence type="ECO:0000259" key="2">
    <source>
        <dbReference type="SMART" id="SM00849"/>
    </source>
</evidence>
<dbReference type="PANTHER" id="PTHR42951:SF4">
    <property type="entry name" value="ACYL-COENZYME A THIOESTERASE MBLAC2"/>
    <property type="match status" value="1"/>
</dbReference>
<dbReference type="SMART" id="SM00849">
    <property type="entry name" value="Lactamase_B"/>
    <property type="match status" value="1"/>
</dbReference>
<gene>
    <name evidence="3" type="ORF">FRUB_00818</name>
</gene>
<dbReference type="InterPro" id="IPR036866">
    <property type="entry name" value="RibonucZ/Hydroxyglut_hydro"/>
</dbReference>
<feature type="domain" description="Metallo-beta-lactamase" evidence="2">
    <location>
        <begin position="64"/>
        <end position="245"/>
    </location>
</feature>
<evidence type="ECO:0000256" key="1">
    <source>
        <dbReference type="ARBA" id="ARBA00005250"/>
    </source>
</evidence>
<name>A0A225ECP9_9BACT</name>
<evidence type="ECO:0000313" key="3">
    <source>
        <dbReference type="EMBL" id="OWK47119.1"/>
    </source>
</evidence>
<dbReference type="CDD" id="cd16282">
    <property type="entry name" value="metallo-hydrolase-like_MBL-fold"/>
    <property type="match status" value="1"/>
</dbReference>
<dbReference type="InterPro" id="IPR001279">
    <property type="entry name" value="Metallo-B-lactamas"/>
</dbReference>
<dbReference type="EMBL" id="NIDE01000001">
    <property type="protein sequence ID" value="OWK47119.1"/>
    <property type="molecule type" value="Genomic_DNA"/>
</dbReference>
<keyword evidence="4" id="KW-1185">Reference proteome</keyword>
<reference evidence="4" key="1">
    <citation type="submission" date="2017-06" db="EMBL/GenBank/DDBJ databases">
        <title>Genome analysis of Fimbriiglobus ruber SP5, the first member of the order Planctomycetales with confirmed chitinolytic capability.</title>
        <authorList>
            <person name="Ravin N.V."/>
            <person name="Rakitin A.L."/>
            <person name="Ivanova A.A."/>
            <person name="Beletsky A.V."/>
            <person name="Kulichevskaya I.S."/>
            <person name="Mardanov A.V."/>
            <person name="Dedysh S.N."/>
        </authorList>
    </citation>
    <scope>NUCLEOTIDE SEQUENCE [LARGE SCALE GENOMIC DNA]</scope>
    <source>
        <strain evidence="4">SP5</strain>
    </source>
</reference>
<protein>
    <submittedName>
        <fullName evidence="3">SoxH protein</fullName>
    </submittedName>
</protein>